<evidence type="ECO:0000313" key="2">
    <source>
        <dbReference type="Proteomes" id="UP000002770"/>
    </source>
</evidence>
<evidence type="ECO:0000313" key="1">
    <source>
        <dbReference type="EMBL" id="EHL30001.1"/>
    </source>
</evidence>
<protein>
    <recommendedName>
        <fullName evidence="3">SEC-C motif domain protein</fullName>
    </recommendedName>
</protein>
<dbReference type="EMBL" id="JH413840">
    <property type="protein sequence ID" value="EHL30001.1"/>
    <property type="molecule type" value="Genomic_DNA"/>
</dbReference>
<gene>
    <name evidence="1" type="ORF">LDG_8001</name>
</gene>
<evidence type="ECO:0008006" key="3">
    <source>
        <dbReference type="Google" id="ProtNLM"/>
    </source>
</evidence>
<dbReference type="Proteomes" id="UP000002770">
    <property type="component" value="Unassembled WGS sequence"/>
</dbReference>
<dbReference type="InParanoid" id="G9ERT3"/>
<dbReference type="RefSeq" id="WP_006871889.1">
    <property type="nucleotide sequence ID" value="NZ_JH413840.1"/>
</dbReference>
<accession>G9ERT3</accession>
<sequence length="389" mass="45200">MKNNKTVHRAHRKCSCGSKRKYRNCCGKTNTVNFQDLSPELQKFVRETQIKYQISTKYHQEYFGFTPEIQSCVFQGKRMVILGNSIVVSDHPEIDWRSPAEFLSSNLKTTLGNDWFESEANKPESDRHIIIKWCTKGPFKVIDSRESLEVCQLSGNELAYLHLAYDLFVLINHNYLIDNLVKRLKVESSFNGARYELFVLATMIRAGFKLKPFDETLGLGRVTECQATHIQTGEIIQVEAKARDVKGVLGAKQGKRKNIDLYRKLRNAVEKEVDDPYIVFVDVNMPELDIYNDRDKIDKIRGEYKKLEEKFPEHLPNIVCFTNIPFHYGREDNQLNSSTHGIIISHRPKVKFKNQEQIVASLRASLDKYQFLPKKFDESREFAESFFPQ</sequence>
<dbReference type="OrthoDB" id="6078507at2"/>
<name>G9ERT3_9GAMM</name>
<dbReference type="eggNOG" id="COG3012">
    <property type="taxonomic scope" value="Bacteria"/>
</dbReference>
<dbReference type="AlphaFoldDB" id="G9ERT3"/>
<dbReference type="HOGENOM" id="CLU_686775_0_0_6"/>
<proteinExistence type="predicted"/>
<dbReference type="STRING" id="658187.LDG_8001"/>
<reference evidence="1 2" key="1">
    <citation type="journal article" date="2011" name="BMC Genomics">
        <title>Insight into cross-talk between intra-amoebal pathogens.</title>
        <authorList>
            <person name="Gimenez G."/>
            <person name="Bertelli C."/>
            <person name="Moliner C."/>
            <person name="Robert C."/>
            <person name="Raoult D."/>
            <person name="Fournier P.E."/>
            <person name="Greub G."/>
        </authorList>
    </citation>
    <scope>NUCLEOTIDE SEQUENCE [LARGE SCALE GENOMIC DNA]</scope>
    <source>
        <strain evidence="1 2">LLAP12</strain>
    </source>
</reference>
<keyword evidence="2" id="KW-1185">Reference proteome</keyword>
<organism evidence="1 2">
    <name type="scientific">Legionella drancourtii LLAP12</name>
    <dbReference type="NCBI Taxonomy" id="658187"/>
    <lineage>
        <taxon>Bacteria</taxon>
        <taxon>Pseudomonadati</taxon>
        <taxon>Pseudomonadota</taxon>
        <taxon>Gammaproteobacteria</taxon>
        <taxon>Legionellales</taxon>
        <taxon>Legionellaceae</taxon>
        <taxon>Legionella</taxon>
    </lineage>
</organism>